<dbReference type="Proteomes" id="UP000826651">
    <property type="component" value="Unassembled WGS sequence"/>
</dbReference>
<dbReference type="PANTHER" id="PTHR30287">
    <property type="entry name" value="MEMBRANE COMPONENT OF PREDICTED ABC SUPERFAMILY METABOLITE UPTAKE TRANSPORTER"/>
    <property type="match status" value="1"/>
</dbReference>
<evidence type="ECO:0000256" key="4">
    <source>
        <dbReference type="ARBA" id="ARBA00022989"/>
    </source>
</evidence>
<dbReference type="RefSeq" id="WP_223408695.1">
    <property type="nucleotide sequence ID" value="NZ_JAGSHT010000017.1"/>
</dbReference>
<evidence type="ECO:0000256" key="6">
    <source>
        <dbReference type="SAM" id="Phobius"/>
    </source>
</evidence>
<keyword evidence="2" id="KW-1003">Cell membrane</keyword>
<name>A0ABS7SDD1_9MICO</name>
<dbReference type="InterPro" id="IPR038766">
    <property type="entry name" value="Membrane_comp_ABC_pdt"/>
</dbReference>
<feature type="transmembrane region" description="Helical" evidence="6">
    <location>
        <begin position="820"/>
        <end position="842"/>
    </location>
</feature>
<evidence type="ECO:0000256" key="1">
    <source>
        <dbReference type="ARBA" id="ARBA00004651"/>
    </source>
</evidence>
<proteinExistence type="predicted"/>
<comment type="subcellular location">
    <subcellularLocation>
        <location evidence="1">Cell membrane</location>
        <topology evidence="1">Multi-pass membrane protein</topology>
    </subcellularLocation>
</comment>
<evidence type="ECO:0000256" key="5">
    <source>
        <dbReference type="ARBA" id="ARBA00023136"/>
    </source>
</evidence>
<dbReference type="InterPro" id="IPR003838">
    <property type="entry name" value="ABC3_permease_C"/>
</dbReference>
<evidence type="ECO:0000256" key="3">
    <source>
        <dbReference type="ARBA" id="ARBA00022692"/>
    </source>
</evidence>
<evidence type="ECO:0000313" key="8">
    <source>
        <dbReference type="EMBL" id="MBZ2198170.1"/>
    </source>
</evidence>
<accession>A0ABS7SDD1</accession>
<dbReference type="EMBL" id="JAGSHT010000017">
    <property type="protein sequence ID" value="MBZ2198170.1"/>
    <property type="molecule type" value="Genomic_DNA"/>
</dbReference>
<keyword evidence="4 6" id="KW-1133">Transmembrane helix</keyword>
<feature type="transmembrane region" description="Helical" evidence="6">
    <location>
        <begin position="324"/>
        <end position="352"/>
    </location>
</feature>
<gene>
    <name evidence="8" type="ORF">KCQ71_18595</name>
</gene>
<feature type="transmembrane region" description="Helical" evidence="6">
    <location>
        <begin position="768"/>
        <end position="793"/>
    </location>
</feature>
<feature type="domain" description="ABC3 transporter permease C-terminal" evidence="7">
    <location>
        <begin position="281"/>
        <end position="397"/>
    </location>
</feature>
<keyword evidence="9" id="KW-1185">Reference proteome</keyword>
<dbReference type="Pfam" id="PF02687">
    <property type="entry name" value="FtsX"/>
    <property type="match status" value="2"/>
</dbReference>
<feature type="transmembrane region" description="Helical" evidence="6">
    <location>
        <begin position="447"/>
        <end position="469"/>
    </location>
</feature>
<evidence type="ECO:0000256" key="2">
    <source>
        <dbReference type="ARBA" id="ARBA00022475"/>
    </source>
</evidence>
<evidence type="ECO:0000259" key="7">
    <source>
        <dbReference type="Pfam" id="PF02687"/>
    </source>
</evidence>
<feature type="domain" description="ABC3 transporter permease C-terminal" evidence="7">
    <location>
        <begin position="771"/>
        <end position="878"/>
    </location>
</feature>
<keyword evidence="3 6" id="KW-0812">Transmembrane</keyword>
<feature type="transmembrane region" description="Helical" evidence="6">
    <location>
        <begin position="416"/>
        <end position="435"/>
    </location>
</feature>
<feature type="transmembrane region" description="Helical" evidence="6">
    <location>
        <begin position="490"/>
        <end position="510"/>
    </location>
</feature>
<feature type="transmembrane region" description="Helical" evidence="6">
    <location>
        <begin position="26"/>
        <end position="47"/>
    </location>
</feature>
<reference evidence="8 9" key="1">
    <citation type="submission" date="2021-04" db="EMBL/GenBank/DDBJ databases">
        <title>Ruania sp. nov., isolated from sandy soil of mangrove forest.</title>
        <authorList>
            <person name="Ge X."/>
            <person name="Huang R."/>
            <person name="Liu W."/>
        </authorList>
    </citation>
    <scope>NUCLEOTIDE SEQUENCE [LARGE SCALE GENOMIC DNA]</scope>
    <source>
        <strain evidence="8 9">N2-46</strain>
    </source>
</reference>
<organism evidence="8 9">
    <name type="scientific">Occultella gossypii</name>
    <dbReference type="NCBI Taxonomy" id="2800820"/>
    <lineage>
        <taxon>Bacteria</taxon>
        <taxon>Bacillati</taxon>
        <taxon>Actinomycetota</taxon>
        <taxon>Actinomycetes</taxon>
        <taxon>Micrococcales</taxon>
        <taxon>Ruaniaceae</taxon>
        <taxon>Occultella</taxon>
    </lineage>
</organism>
<feature type="transmembrane region" description="Helical" evidence="6">
    <location>
        <begin position="372"/>
        <end position="389"/>
    </location>
</feature>
<dbReference type="PANTHER" id="PTHR30287:SF1">
    <property type="entry name" value="INNER MEMBRANE PROTEIN"/>
    <property type="match status" value="1"/>
</dbReference>
<evidence type="ECO:0000313" key="9">
    <source>
        <dbReference type="Proteomes" id="UP000826651"/>
    </source>
</evidence>
<sequence length="896" mass="91393">MDRWLTRWRASLRIARRDALRHRGRTLLVVAMIALPVFGATFVATVIRSSSPTVATTLQQTLGDDAQALATVDSCGFVIQQMPTGVRTCLADQPVEEVGEADIAALVPTGAELVPRREFAVDLSTDDVRISDEVLAATDAERVPGLLPLTSGDVPSAPGEVVLAQRLVDRLRIEVGDAFTIASRETDTPATLVGITRNGDSSGLAAEGTLPEEGALSRSWYVLGADPVTWADVLALNEIGVGAVSRAVLLDPPPRSEVPYFASFGADSRLAGSTIGLIAAVAGIGLLEVVLLVGPAFAVGAKSSTRQLALVAASGGRPADLRRIVLSAGLVAGLGAAAVGVALGLLGGAVFYLIQSRGDYPPPNLALPSWELAAIGGVAVLLGLAAAWLPARTASRADVVAALAGRRSEATPRRRVPWIGVGLTVVGLGLASVGATKASMPMLVPGVLVMEIGLILAAGGIIALLGRVAPRLGAPARIAVRDADRQRGRTAPAVAAVLAAVAAATAGMVYTTSEARAQDASWAPMAADGTGYLTTYSFIDPAEDAQGLFDDALDVVRAARPDVAATPVLGLIPDDPAGYVELWAERDPATVCPPGLTADDGAEDDRCAVGTITAGYAWGAQLLVDDGTVVAASGLPGATEAAQALADGQILVNDPDLIWPDGLVHLTLVPPPDDAGNETADPLELTVPAHVVEWRHWSYGLLLSPEVADLLDPASVQARVAPIGALVTTPGGLAQADVDELRRSLAGLGGGVSLQVEGMQNSRDTVGISLIVAGAALAIALAATGLSVGLAAAESRPDLATLAAIGASPGLRRKVAGAQAGVIAVIGAVVGVGTGLALGYVLSLWQRTAGNWGALWEFTVPWPAVALLAVGLPALAIGGAMLLTRARLPMVRRIAQ</sequence>
<keyword evidence="5 6" id="KW-0472">Membrane</keyword>
<protein>
    <submittedName>
        <fullName evidence="8">ABC transporter permease</fullName>
    </submittedName>
</protein>
<feature type="transmembrane region" description="Helical" evidence="6">
    <location>
        <begin position="275"/>
        <end position="299"/>
    </location>
</feature>
<feature type="transmembrane region" description="Helical" evidence="6">
    <location>
        <begin position="862"/>
        <end position="883"/>
    </location>
</feature>
<comment type="caution">
    <text evidence="8">The sequence shown here is derived from an EMBL/GenBank/DDBJ whole genome shotgun (WGS) entry which is preliminary data.</text>
</comment>